<proteinExistence type="predicted"/>
<name>A0ABQ1VBR0_9BACT</name>
<reference evidence="3" key="1">
    <citation type="journal article" date="2019" name="Int. J. Syst. Evol. Microbiol.">
        <title>The Global Catalogue of Microorganisms (GCM) 10K type strain sequencing project: providing services to taxonomists for standard genome sequencing and annotation.</title>
        <authorList>
            <consortium name="The Broad Institute Genomics Platform"/>
            <consortium name="The Broad Institute Genome Sequencing Center for Infectious Disease"/>
            <person name="Wu L."/>
            <person name="Ma J."/>
        </authorList>
    </citation>
    <scope>NUCLEOTIDE SEQUENCE [LARGE SCALE GENOMIC DNA]</scope>
    <source>
        <strain evidence="3">CGMCC 1.15407</strain>
    </source>
</reference>
<gene>
    <name evidence="2" type="ORF">GCM10011339_42850</name>
</gene>
<dbReference type="RefSeq" id="WP_187328667.1">
    <property type="nucleotide sequence ID" value="NZ_BMIU01000033.1"/>
</dbReference>
<evidence type="ECO:0000256" key="1">
    <source>
        <dbReference type="SAM" id="MobiDB-lite"/>
    </source>
</evidence>
<dbReference type="EMBL" id="BMIU01000033">
    <property type="protein sequence ID" value="GGF49689.1"/>
    <property type="molecule type" value="Genomic_DNA"/>
</dbReference>
<dbReference type="Proteomes" id="UP000647339">
    <property type="component" value="Unassembled WGS sequence"/>
</dbReference>
<keyword evidence="3" id="KW-1185">Reference proteome</keyword>
<sequence>MKKQNSKNEQLKLFSSSNTTLDIKNTRIKKNEKDGKQIFLNPREEIYNRILNRKME</sequence>
<feature type="region of interest" description="Disordered" evidence="1">
    <location>
        <begin position="1"/>
        <end position="20"/>
    </location>
</feature>
<accession>A0ABQ1VBR0</accession>
<evidence type="ECO:0000313" key="2">
    <source>
        <dbReference type="EMBL" id="GGF49689.1"/>
    </source>
</evidence>
<comment type="caution">
    <text evidence="2">The sequence shown here is derived from an EMBL/GenBank/DDBJ whole genome shotgun (WGS) entry which is preliminary data.</text>
</comment>
<evidence type="ECO:0000313" key="3">
    <source>
        <dbReference type="Proteomes" id="UP000647339"/>
    </source>
</evidence>
<protein>
    <submittedName>
        <fullName evidence="2">Uncharacterized protein</fullName>
    </submittedName>
</protein>
<organism evidence="2 3">
    <name type="scientific">Echinicola rosea</name>
    <dbReference type="NCBI Taxonomy" id="1807691"/>
    <lineage>
        <taxon>Bacteria</taxon>
        <taxon>Pseudomonadati</taxon>
        <taxon>Bacteroidota</taxon>
        <taxon>Cytophagia</taxon>
        <taxon>Cytophagales</taxon>
        <taxon>Cyclobacteriaceae</taxon>
        <taxon>Echinicola</taxon>
    </lineage>
</organism>